<proteinExistence type="predicted"/>
<evidence type="ECO:0000313" key="2">
    <source>
        <dbReference type="Proteomes" id="UP000184497"/>
    </source>
</evidence>
<keyword evidence="2" id="KW-1185">Reference proteome</keyword>
<dbReference type="OrthoDB" id="9811577at2"/>
<dbReference type="Pfam" id="PF11964">
    <property type="entry name" value="SpoIIAA-like"/>
    <property type="match status" value="2"/>
</dbReference>
<evidence type="ECO:0000313" key="1">
    <source>
        <dbReference type="EMBL" id="SHK24821.1"/>
    </source>
</evidence>
<dbReference type="InterPro" id="IPR036513">
    <property type="entry name" value="STAS_dom_sf"/>
</dbReference>
<dbReference type="InterPro" id="IPR021866">
    <property type="entry name" value="SpoIIAA-like"/>
</dbReference>
<dbReference type="EMBL" id="FRAQ01000001">
    <property type="protein sequence ID" value="SHK24821.1"/>
    <property type="molecule type" value="Genomic_DNA"/>
</dbReference>
<sequence length="256" mass="28635">MLQQVSAPDHVIALSLDGKLTGEDIRAYQSIFERKLQQRPQVGVYVDLTALSDMSANALVEGAKADMELFSHTSQLNRCALVSDKEWPQTIVSFAQQLFPVLDIRIFPSSRSEEALIWAADTSAAPVRKGAAIRFLPTTKDNVLAFEVDGVMSSEEMPGVIRKLEDFFAGQSKVRLLNRMKHFGGFDPSILMQSGLFSMKLSAMEKVERYAIVGAPGWMRKVIDTMNPFFPDIDMQTFPADREDDAWAWLEAEPVK</sequence>
<dbReference type="Gene3D" id="3.40.50.10600">
    <property type="entry name" value="SpoIIaa-like domains"/>
    <property type="match status" value="2"/>
</dbReference>
<dbReference type="AlphaFoldDB" id="A0A1M6QX61"/>
<dbReference type="InterPro" id="IPR038396">
    <property type="entry name" value="SpoIIAA-like_sf"/>
</dbReference>
<dbReference type="SUPFAM" id="SSF52091">
    <property type="entry name" value="SpoIIaa-like"/>
    <property type="match status" value="2"/>
</dbReference>
<gene>
    <name evidence="1" type="ORF">SAMN05216369_1192</name>
</gene>
<organism evidence="1 2">
    <name type="scientific">Marinobacter antarcticus</name>
    <dbReference type="NCBI Taxonomy" id="564117"/>
    <lineage>
        <taxon>Bacteria</taxon>
        <taxon>Pseudomonadati</taxon>
        <taxon>Pseudomonadota</taxon>
        <taxon>Gammaproteobacteria</taxon>
        <taxon>Pseudomonadales</taxon>
        <taxon>Marinobacteraceae</taxon>
        <taxon>Marinobacter</taxon>
    </lineage>
</organism>
<name>A0A1M6QX61_9GAMM</name>
<dbReference type="Proteomes" id="UP000184497">
    <property type="component" value="Unassembled WGS sequence"/>
</dbReference>
<accession>A0A1M6QX61</accession>
<dbReference type="RefSeq" id="WP_072797701.1">
    <property type="nucleotide sequence ID" value="NZ_FRAQ01000001.1"/>
</dbReference>
<reference evidence="2" key="1">
    <citation type="submission" date="2016-11" db="EMBL/GenBank/DDBJ databases">
        <authorList>
            <person name="Varghese N."/>
            <person name="Submissions S."/>
        </authorList>
    </citation>
    <scope>NUCLEOTIDE SEQUENCE [LARGE SCALE GENOMIC DNA]</scope>
    <source>
        <strain evidence="2">CGMCC 1.10835</strain>
    </source>
</reference>
<protein>
    <submittedName>
        <fullName evidence="1">SpoIIAA-like</fullName>
    </submittedName>
</protein>